<keyword evidence="6" id="KW-1133">Transmembrane helix</keyword>
<dbReference type="Proteomes" id="UP001222932">
    <property type="component" value="Unassembled WGS sequence"/>
</dbReference>
<evidence type="ECO:0000256" key="5">
    <source>
        <dbReference type="SAM" id="MobiDB-lite"/>
    </source>
</evidence>
<reference evidence="8" key="2">
    <citation type="submission" date="2023-06" db="EMBL/GenBank/DDBJ databases">
        <authorList>
            <person name="Kobayashi Y."/>
            <person name="Kayamori A."/>
            <person name="Aoki K."/>
            <person name="Shiwa Y."/>
            <person name="Fujita N."/>
            <person name="Sugita T."/>
            <person name="Iwasaki W."/>
            <person name="Tanaka N."/>
            <person name="Takashima M."/>
        </authorList>
    </citation>
    <scope>NUCLEOTIDE SEQUENCE</scope>
    <source>
        <strain evidence="8">HIS016</strain>
    </source>
</reference>
<comment type="caution">
    <text evidence="8">The sequence shown here is derived from an EMBL/GenBank/DDBJ whole genome shotgun (WGS) entry which is preliminary data.</text>
</comment>
<keyword evidence="2 4" id="KW-0808">Transferase</keyword>
<evidence type="ECO:0000256" key="1">
    <source>
        <dbReference type="ARBA" id="ARBA00008655"/>
    </source>
</evidence>
<reference evidence="8" key="1">
    <citation type="journal article" date="2023" name="BMC Genomics">
        <title>Chromosome-level genome assemblies of Cutaneotrichosporon spp. (Trichosporonales, Basidiomycota) reveal imbalanced evolution between nucleotide sequences and chromosome synteny.</title>
        <authorList>
            <person name="Kobayashi Y."/>
            <person name="Kayamori A."/>
            <person name="Aoki K."/>
            <person name="Shiwa Y."/>
            <person name="Matsutani M."/>
            <person name="Fujita N."/>
            <person name="Sugita T."/>
            <person name="Iwasaki W."/>
            <person name="Tanaka N."/>
            <person name="Takashima M."/>
        </authorList>
    </citation>
    <scope>NUCLEOTIDE SEQUENCE</scope>
    <source>
        <strain evidence="8">HIS016</strain>
    </source>
</reference>
<sequence length="352" mass="38452">MTVSWVLKPLALASAVAFGALGILGRKYQKARLYFNVTVYLTTLATSSVWGLLVTIIASATGQRLNINYYVARSFYKICGPLVGINVIVEGEEHLEGLSTANNGKHQSAVVIANHQSMLDILFLGRVFPERTVIMAKKELKYSPLLGQYMHASGAVFIDRKNRKSSHKTVTQVGEDMKRRGVSLWVFPEGTRSLHAEPTLLPFKKGAFHLAVQAQVPVLAIVCENYHHMFDGRTRFEPGTLRVRILPPISTTGLTIDDVSSLTESTREAMLKAITEMSQRTPAAAKAAAKIEASVSKVTALEAAHSSEKNGLSQRLVASVMSDSSLSEATSRDTTEDELDGDAVLLKRPKIE</sequence>
<keyword evidence="4" id="KW-0444">Lipid biosynthesis</keyword>
<feature type="transmembrane region" description="Helical" evidence="6">
    <location>
        <begin position="6"/>
        <end position="25"/>
    </location>
</feature>
<dbReference type="PANTHER" id="PTHR10434">
    <property type="entry name" value="1-ACYL-SN-GLYCEROL-3-PHOSPHATE ACYLTRANSFERASE"/>
    <property type="match status" value="1"/>
</dbReference>
<dbReference type="EMBL" id="BTCM01000005">
    <property type="protein sequence ID" value="GMK58186.1"/>
    <property type="molecule type" value="Genomic_DNA"/>
</dbReference>
<dbReference type="EC" id="2.3.1.51" evidence="4"/>
<evidence type="ECO:0000256" key="6">
    <source>
        <dbReference type="SAM" id="Phobius"/>
    </source>
</evidence>
<dbReference type="AlphaFoldDB" id="A0AAD3TX46"/>
<organism evidence="8 9">
    <name type="scientific">Cutaneotrichosporon spelunceum</name>
    <dbReference type="NCBI Taxonomy" id="1672016"/>
    <lineage>
        <taxon>Eukaryota</taxon>
        <taxon>Fungi</taxon>
        <taxon>Dikarya</taxon>
        <taxon>Basidiomycota</taxon>
        <taxon>Agaricomycotina</taxon>
        <taxon>Tremellomycetes</taxon>
        <taxon>Trichosporonales</taxon>
        <taxon>Trichosporonaceae</taxon>
        <taxon>Cutaneotrichosporon</taxon>
    </lineage>
</organism>
<comment type="domain">
    <text evidence="4">The HXXXXD motif is essential for acyltransferase activity and may constitute the binding site for the phosphate moiety of the glycerol-3-phosphate.</text>
</comment>
<dbReference type="SUPFAM" id="SSF69593">
    <property type="entry name" value="Glycerol-3-phosphate (1)-acyltransferase"/>
    <property type="match status" value="1"/>
</dbReference>
<comment type="similarity">
    <text evidence="1 4">Belongs to the 1-acyl-sn-glycerol-3-phosphate acyltransferase family.</text>
</comment>
<evidence type="ECO:0000256" key="4">
    <source>
        <dbReference type="RuleBase" id="RU361267"/>
    </source>
</evidence>
<keyword evidence="4" id="KW-0594">Phospholipid biosynthesis</keyword>
<name>A0AAD3TX46_9TREE</name>
<proteinExistence type="inferred from homology"/>
<keyword evidence="6" id="KW-0812">Transmembrane</keyword>
<dbReference type="InterPro" id="IPR002123">
    <property type="entry name" value="Plipid/glycerol_acylTrfase"/>
</dbReference>
<comment type="catalytic activity">
    <reaction evidence="4">
        <text>a 1-acyl-sn-glycero-3-phosphate + an acyl-CoA = a 1,2-diacyl-sn-glycero-3-phosphate + CoA</text>
        <dbReference type="Rhea" id="RHEA:19709"/>
        <dbReference type="ChEBI" id="CHEBI:57287"/>
        <dbReference type="ChEBI" id="CHEBI:57970"/>
        <dbReference type="ChEBI" id="CHEBI:58342"/>
        <dbReference type="ChEBI" id="CHEBI:58608"/>
        <dbReference type="EC" id="2.3.1.51"/>
    </reaction>
</comment>
<keyword evidence="4" id="KW-1208">Phospholipid metabolism</keyword>
<dbReference type="GO" id="GO:0016020">
    <property type="term" value="C:membrane"/>
    <property type="evidence" value="ECO:0007669"/>
    <property type="project" value="InterPro"/>
</dbReference>
<dbReference type="CDD" id="cd07989">
    <property type="entry name" value="LPLAT_AGPAT-like"/>
    <property type="match status" value="1"/>
</dbReference>
<keyword evidence="4" id="KW-0443">Lipid metabolism</keyword>
<keyword evidence="9" id="KW-1185">Reference proteome</keyword>
<evidence type="ECO:0000313" key="8">
    <source>
        <dbReference type="EMBL" id="GMK58186.1"/>
    </source>
</evidence>
<dbReference type="Pfam" id="PF01553">
    <property type="entry name" value="Acyltransferase"/>
    <property type="match status" value="1"/>
</dbReference>
<keyword evidence="3 4" id="KW-0012">Acyltransferase</keyword>
<protein>
    <recommendedName>
        <fullName evidence="4">1-acyl-sn-glycerol-3-phosphate acyltransferase</fullName>
        <ecNumber evidence="4">2.3.1.51</ecNumber>
    </recommendedName>
</protein>
<dbReference type="InterPro" id="IPR004552">
    <property type="entry name" value="AGP_acyltrans"/>
</dbReference>
<evidence type="ECO:0000256" key="2">
    <source>
        <dbReference type="ARBA" id="ARBA00022679"/>
    </source>
</evidence>
<dbReference type="GO" id="GO:0006654">
    <property type="term" value="P:phosphatidic acid biosynthetic process"/>
    <property type="evidence" value="ECO:0007669"/>
    <property type="project" value="TreeGrafter"/>
</dbReference>
<feature type="transmembrane region" description="Helical" evidence="6">
    <location>
        <begin position="37"/>
        <end position="58"/>
    </location>
</feature>
<evidence type="ECO:0000256" key="3">
    <source>
        <dbReference type="ARBA" id="ARBA00023315"/>
    </source>
</evidence>
<accession>A0AAD3TX46</accession>
<dbReference type="GO" id="GO:0005783">
    <property type="term" value="C:endoplasmic reticulum"/>
    <property type="evidence" value="ECO:0007669"/>
    <property type="project" value="TreeGrafter"/>
</dbReference>
<dbReference type="SMART" id="SM00563">
    <property type="entry name" value="PlsC"/>
    <property type="match status" value="1"/>
</dbReference>
<evidence type="ECO:0000259" key="7">
    <source>
        <dbReference type="SMART" id="SM00563"/>
    </source>
</evidence>
<keyword evidence="6" id="KW-0472">Membrane</keyword>
<gene>
    <name evidence="8" type="primary">SLC1</name>
    <name evidence="8" type="ORF">CspeluHIS016_0502180</name>
</gene>
<evidence type="ECO:0000313" key="9">
    <source>
        <dbReference type="Proteomes" id="UP001222932"/>
    </source>
</evidence>
<feature type="domain" description="Phospholipid/glycerol acyltransferase" evidence="7">
    <location>
        <begin position="109"/>
        <end position="226"/>
    </location>
</feature>
<dbReference type="GO" id="GO:0003841">
    <property type="term" value="F:1-acylglycerol-3-phosphate O-acyltransferase activity"/>
    <property type="evidence" value="ECO:0007669"/>
    <property type="project" value="UniProtKB-UniRule"/>
</dbReference>
<feature type="region of interest" description="Disordered" evidence="5">
    <location>
        <begin position="323"/>
        <end position="352"/>
    </location>
</feature>
<dbReference type="PANTHER" id="PTHR10434:SF11">
    <property type="entry name" value="1-ACYL-SN-GLYCEROL-3-PHOSPHATE ACYLTRANSFERASE"/>
    <property type="match status" value="1"/>
</dbReference>
<dbReference type="NCBIfam" id="TIGR00530">
    <property type="entry name" value="AGP_acyltrn"/>
    <property type="match status" value="1"/>
</dbReference>